<feature type="region of interest" description="Disordered" evidence="6">
    <location>
        <begin position="39"/>
        <end position="67"/>
    </location>
</feature>
<feature type="compositionally biased region" description="Low complexity" evidence="6">
    <location>
        <begin position="9"/>
        <end position="22"/>
    </location>
</feature>
<dbReference type="AlphaFoldDB" id="A0A6P5FD69"/>
<comment type="subcellular location">
    <subcellularLocation>
        <location evidence="1">Nucleus</location>
    </subcellularLocation>
</comment>
<dbReference type="InterPro" id="IPR036955">
    <property type="entry name" value="AP2/ERF_dom_sf"/>
</dbReference>
<dbReference type="InterPro" id="IPR044808">
    <property type="entry name" value="ERF_plant"/>
</dbReference>
<dbReference type="GO" id="GO:0003677">
    <property type="term" value="F:DNA binding"/>
    <property type="evidence" value="ECO:0007669"/>
    <property type="project" value="UniProtKB-KW"/>
</dbReference>
<reference evidence="8" key="1">
    <citation type="journal article" date="2015" name="Nat. Genet.">
        <title>The pineapple genome and the evolution of CAM photosynthesis.</title>
        <authorList>
            <person name="Ming R."/>
            <person name="VanBuren R."/>
            <person name="Wai C.M."/>
            <person name="Tang H."/>
            <person name="Schatz M.C."/>
            <person name="Bowers J.E."/>
            <person name="Lyons E."/>
            <person name="Wang M.L."/>
            <person name="Chen J."/>
            <person name="Biggers E."/>
            <person name="Zhang J."/>
            <person name="Huang L."/>
            <person name="Zhang L."/>
            <person name="Miao W."/>
            <person name="Zhang J."/>
            <person name="Ye Z."/>
            <person name="Miao C."/>
            <person name="Lin Z."/>
            <person name="Wang H."/>
            <person name="Zhou H."/>
            <person name="Yim W.C."/>
            <person name="Priest H.D."/>
            <person name="Zheng C."/>
            <person name="Woodhouse M."/>
            <person name="Edger P.P."/>
            <person name="Guyot R."/>
            <person name="Guo H.B."/>
            <person name="Guo H."/>
            <person name="Zheng G."/>
            <person name="Singh R."/>
            <person name="Sharma A."/>
            <person name="Min X."/>
            <person name="Zheng Y."/>
            <person name="Lee H."/>
            <person name="Gurtowski J."/>
            <person name="Sedlazeck F.J."/>
            <person name="Harkess A."/>
            <person name="McKain M.R."/>
            <person name="Liao Z."/>
            <person name="Fang J."/>
            <person name="Liu J."/>
            <person name="Zhang X."/>
            <person name="Zhang Q."/>
            <person name="Hu W."/>
            <person name="Qin Y."/>
            <person name="Wang K."/>
            <person name="Chen L.Y."/>
            <person name="Shirley N."/>
            <person name="Lin Y.R."/>
            <person name="Liu L.Y."/>
            <person name="Hernandez A.G."/>
            <person name="Wright C.L."/>
            <person name="Bulone V."/>
            <person name="Tuskan G.A."/>
            <person name="Heath K."/>
            <person name="Zee F."/>
            <person name="Moore P.H."/>
            <person name="Sunkar R."/>
            <person name="Leebens-Mack J.H."/>
            <person name="Mockler T."/>
            <person name="Bennetzen J.L."/>
            <person name="Freeling M."/>
            <person name="Sankoff D."/>
            <person name="Paterson A.H."/>
            <person name="Zhu X."/>
            <person name="Yang X."/>
            <person name="Smith J.A."/>
            <person name="Cushman J.C."/>
            <person name="Paull R.E."/>
            <person name="Yu Q."/>
        </authorList>
    </citation>
    <scope>NUCLEOTIDE SEQUENCE [LARGE SCALE GENOMIC DNA]</scope>
    <source>
        <strain evidence="8">cv. F153</strain>
    </source>
</reference>
<gene>
    <name evidence="9" type="primary">LOC109712292</name>
</gene>
<keyword evidence="3" id="KW-0238">DNA-binding</keyword>
<dbReference type="FunFam" id="3.30.730.10:FF:000001">
    <property type="entry name" value="Ethylene-responsive transcription factor 2"/>
    <property type="match status" value="1"/>
</dbReference>
<dbReference type="OrthoDB" id="670255at2759"/>
<accession>A0A6P5FD69</accession>
<feature type="domain" description="AP2/ERF" evidence="7">
    <location>
        <begin position="75"/>
        <end position="133"/>
    </location>
</feature>
<evidence type="ECO:0000256" key="4">
    <source>
        <dbReference type="ARBA" id="ARBA00023163"/>
    </source>
</evidence>
<dbReference type="SUPFAM" id="SSF54171">
    <property type="entry name" value="DNA-binding domain"/>
    <property type="match status" value="1"/>
</dbReference>
<evidence type="ECO:0000256" key="2">
    <source>
        <dbReference type="ARBA" id="ARBA00023015"/>
    </source>
</evidence>
<dbReference type="GO" id="GO:0005634">
    <property type="term" value="C:nucleus"/>
    <property type="evidence" value="ECO:0007669"/>
    <property type="project" value="UniProtKB-SubCell"/>
</dbReference>
<keyword evidence="4" id="KW-0804">Transcription</keyword>
<dbReference type="RefSeq" id="XP_020091368.1">
    <property type="nucleotide sequence ID" value="XM_020235779.1"/>
</dbReference>
<evidence type="ECO:0000259" key="7">
    <source>
        <dbReference type="PROSITE" id="PS51032"/>
    </source>
</evidence>
<dbReference type="GO" id="GO:0003700">
    <property type="term" value="F:DNA-binding transcription factor activity"/>
    <property type="evidence" value="ECO:0007669"/>
    <property type="project" value="InterPro"/>
</dbReference>
<dbReference type="Gramene" id="Aco010600.1.mrna1">
    <property type="protein sequence ID" value="Aco010600.1.mrna1.cds1"/>
    <property type="gene ID" value="Aco010600.1.path1"/>
</dbReference>
<dbReference type="Gene3D" id="3.30.730.10">
    <property type="entry name" value="AP2/ERF domain"/>
    <property type="match status" value="1"/>
</dbReference>
<dbReference type="PANTHER" id="PTHR31190">
    <property type="entry name" value="DNA-BINDING DOMAIN"/>
    <property type="match status" value="1"/>
</dbReference>
<evidence type="ECO:0000256" key="1">
    <source>
        <dbReference type="ARBA" id="ARBA00004123"/>
    </source>
</evidence>
<reference evidence="9" key="2">
    <citation type="submission" date="2025-08" db="UniProtKB">
        <authorList>
            <consortium name="RefSeq"/>
        </authorList>
    </citation>
    <scope>IDENTIFICATION</scope>
    <source>
        <tissue evidence="9">Leaf</tissue>
    </source>
</reference>
<dbReference type="GO" id="GO:0009873">
    <property type="term" value="P:ethylene-activated signaling pathway"/>
    <property type="evidence" value="ECO:0007669"/>
    <property type="project" value="InterPro"/>
</dbReference>
<proteinExistence type="predicted"/>
<dbReference type="InterPro" id="IPR016177">
    <property type="entry name" value="DNA-bd_dom_sf"/>
</dbReference>
<keyword evidence="5" id="KW-0539">Nucleus</keyword>
<sequence length="237" mass="25783">MDSPNSYFSSSSSSSSSSSDSSLFGEFFPFGPDDAEEMLSFGTLADTGEGAPPDEAKKNGAEEGVAAAAGRKERSYIGVRRRPWGKFAAEIRDSTRNGARVWLGTFDTEEAAALAYDQAALSVRGAAAVLNFSEERVRESLEGLQWGEEEEGCSPVMVLKKRHSLRRSRGGGGGGGVGRKRRRRVVVSHGEEDDQEIKEVVRVENVVVLEDLGVEYLEEILRISEIANTTYYSSTEL</sequence>
<dbReference type="PANTHER" id="PTHR31190:SF72">
    <property type="entry name" value="AP2 DOMAIN CONTAINING PROTEIN, EXPRESSED"/>
    <property type="match status" value="1"/>
</dbReference>
<dbReference type="PROSITE" id="PS51032">
    <property type="entry name" value="AP2_ERF"/>
    <property type="match status" value="1"/>
</dbReference>
<organism evidence="8 9">
    <name type="scientific">Ananas comosus</name>
    <name type="common">Pineapple</name>
    <name type="synonym">Ananas ananas</name>
    <dbReference type="NCBI Taxonomy" id="4615"/>
    <lineage>
        <taxon>Eukaryota</taxon>
        <taxon>Viridiplantae</taxon>
        <taxon>Streptophyta</taxon>
        <taxon>Embryophyta</taxon>
        <taxon>Tracheophyta</taxon>
        <taxon>Spermatophyta</taxon>
        <taxon>Magnoliopsida</taxon>
        <taxon>Liliopsida</taxon>
        <taxon>Poales</taxon>
        <taxon>Bromeliaceae</taxon>
        <taxon>Bromelioideae</taxon>
        <taxon>Ananas</taxon>
    </lineage>
</organism>
<dbReference type="PRINTS" id="PR00367">
    <property type="entry name" value="ETHRSPELEMNT"/>
</dbReference>
<keyword evidence="2" id="KW-0805">Transcription regulation</keyword>
<evidence type="ECO:0000256" key="3">
    <source>
        <dbReference type="ARBA" id="ARBA00023125"/>
    </source>
</evidence>
<dbReference type="InterPro" id="IPR001471">
    <property type="entry name" value="AP2/ERF_dom"/>
</dbReference>
<name>A0A6P5FD69_ANACO</name>
<dbReference type="GeneID" id="109712292"/>
<feature type="region of interest" description="Disordered" evidence="6">
    <location>
        <begin position="1"/>
        <end position="23"/>
    </location>
</feature>
<dbReference type="CDD" id="cd00018">
    <property type="entry name" value="AP2"/>
    <property type="match status" value="1"/>
</dbReference>
<evidence type="ECO:0000313" key="8">
    <source>
        <dbReference type="Proteomes" id="UP000515123"/>
    </source>
</evidence>
<protein>
    <submittedName>
        <fullName evidence="9">Ethylene-responsive transcription factor 1B-like</fullName>
    </submittedName>
</protein>
<evidence type="ECO:0000256" key="6">
    <source>
        <dbReference type="SAM" id="MobiDB-lite"/>
    </source>
</evidence>
<dbReference type="SMART" id="SM00380">
    <property type="entry name" value="AP2"/>
    <property type="match status" value="1"/>
</dbReference>
<keyword evidence="8" id="KW-1185">Reference proteome</keyword>
<dbReference type="Proteomes" id="UP000515123">
    <property type="component" value="Linkage group 7"/>
</dbReference>
<evidence type="ECO:0000256" key="5">
    <source>
        <dbReference type="ARBA" id="ARBA00023242"/>
    </source>
</evidence>
<evidence type="ECO:0000313" key="9">
    <source>
        <dbReference type="RefSeq" id="XP_020091368.1"/>
    </source>
</evidence>
<dbReference type="Pfam" id="PF00847">
    <property type="entry name" value="AP2"/>
    <property type="match status" value="1"/>
</dbReference>